<organism evidence="4 5">
    <name type="scientific">Hymenobacter edaphi</name>
    <dbReference type="NCBI Taxonomy" id="2211146"/>
    <lineage>
        <taxon>Bacteria</taxon>
        <taxon>Pseudomonadati</taxon>
        <taxon>Bacteroidota</taxon>
        <taxon>Cytophagia</taxon>
        <taxon>Cytophagales</taxon>
        <taxon>Hymenobacteraceae</taxon>
        <taxon>Hymenobacter</taxon>
    </lineage>
</organism>
<evidence type="ECO:0000256" key="3">
    <source>
        <dbReference type="SAM" id="SignalP"/>
    </source>
</evidence>
<dbReference type="InterPro" id="IPR006652">
    <property type="entry name" value="Kelch_1"/>
</dbReference>
<dbReference type="EMBL" id="QHKM01000003">
    <property type="protein sequence ID" value="RAK66637.1"/>
    <property type="molecule type" value="Genomic_DNA"/>
</dbReference>
<evidence type="ECO:0000256" key="2">
    <source>
        <dbReference type="ARBA" id="ARBA00022737"/>
    </source>
</evidence>
<dbReference type="RefSeq" id="WP_111478072.1">
    <property type="nucleotide sequence ID" value="NZ_QHKM01000003.1"/>
</dbReference>
<dbReference type="InterPro" id="IPR015915">
    <property type="entry name" value="Kelch-typ_b-propeller"/>
</dbReference>
<gene>
    <name evidence="4" type="ORF">DLM85_10470</name>
</gene>
<dbReference type="Gene3D" id="2.120.10.80">
    <property type="entry name" value="Kelch-type beta propeller"/>
    <property type="match status" value="2"/>
</dbReference>
<protein>
    <submittedName>
        <fullName evidence="4">Galactose oxidase</fullName>
    </submittedName>
</protein>
<feature type="signal peptide" evidence="3">
    <location>
        <begin position="1"/>
        <end position="18"/>
    </location>
</feature>
<keyword evidence="3" id="KW-0732">Signal</keyword>
<proteinExistence type="predicted"/>
<dbReference type="OrthoDB" id="103335at2"/>
<dbReference type="PANTHER" id="PTHR24412:SF441">
    <property type="entry name" value="KELCH-LIKE PROTEIN 28"/>
    <property type="match status" value="1"/>
</dbReference>
<keyword evidence="1" id="KW-0880">Kelch repeat</keyword>
<evidence type="ECO:0000256" key="1">
    <source>
        <dbReference type="ARBA" id="ARBA00022441"/>
    </source>
</evidence>
<evidence type="ECO:0000313" key="4">
    <source>
        <dbReference type="EMBL" id="RAK66637.1"/>
    </source>
</evidence>
<keyword evidence="2" id="KW-0677">Repeat</keyword>
<reference evidence="5" key="1">
    <citation type="submission" date="2018-05" db="EMBL/GenBank/DDBJ databases">
        <authorList>
            <person name="Nie L."/>
        </authorList>
    </citation>
    <scope>NUCLEOTIDE SEQUENCE [LARGE SCALE GENOMIC DNA]</scope>
    <source>
        <strain evidence="5">NL</strain>
    </source>
</reference>
<feature type="chain" id="PRO_5016256204" evidence="3">
    <location>
        <begin position="19"/>
        <end position="331"/>
    </location>
</feature>
<accession>A0A328BI62</accession>
<name>A0A328BI62_9BACT</name>
<dbReference type="PANTHER" id="PTHR24412">
    <property type="entry name" value="KELCH PROTEIN"/>
    <property type="match status" value="1"/>
</dbReference>
<dbReference type="AlphaFoldDB" id="A0A328BI62"/>
<keyword evidence="5" id="KW-1185">Reference proteome</keyword>
<comment type="caution">
    <text evidence="4">The sequence shown here is derived from an EMBL/GenBank/DDBJ whole genome shotgun (WGS) entry which is preliminary data.</text>
</comment>
<dbReference type="Proteomes" id="UP000248553">
    <property type="component" value="Unassembled WGS sequence"/>
</dbReference>
<dbReference type="Pfam" id="PF01344">
    <property type="entry name" value="Kelch_1"/>
    <property type="match status" value="1"/>
</dbReference>
<sequence>MKRFLPHWLLVLAVLCLAGCNDDDTTTTEDILGVWSGRSQFEGLARNAAVSFTIGDKAYVGLGTDGTSKFVDFWEYNPATNTWTQKADFPGVGRYLAVGFSAGGKGYVGTGYDGANKLRDFYEYDPVANQWTRKADFGGSARYGAVALSIAGKGYLGTGFDGNAKKDFWQYDPATDQWTQKPSFGGNKRQGAVAFTLNNQGYLLLGSDNGSYMADVWSYDPTNELWTQHRELINSTDYDYDYSALPRANATAFVVGTHGFVALGINGSTLTSCYEYAPEADTWTQKTSFGGVARTYPISFGLGDRGYVGLGLASALRLDDLWQIAPNESPD</sequence>
<evidence type="ECO:0000313" key="5">
    <source>
        <dbReference type="Proteomes" id="UP000248553"/>
    </source>
</evidence>
<dbReference type="SUPFAM" id="SSF117281">
    <property type="entry name" value="Kelch motif"/>
    <property type="match status" value="1"/>
</dbReference>